<proteinExistence type="predicted"/>
<dbReference type="Proteomes" id="UP000317933">
    <property type="component" value="Unassembled WGS sequence"/>
</dbReference>
<name>A0A502GTP0_9PSED</name>
<feature type="transmembrane region" description="Helical" evidence="1">
    <location>
        <begin position="41"/>
        <end position="61"/>
    </location>
</feature>
<accession>A0A502GTP0</accession>
<reference evidence="2 3" key="1">
    <citation type="journal article" date="2019" name="Environ. Microbiol.">
        <title>Species interactions and distinct microbial communities in high Arctic permafrost affected cryosols are associated with the CH4 and CO2 gas fluxes.</title>
        <authorList>
            <person name="Altshuler I."/>
            <person name="Hamel J."/>
            <person name="Turney S."/>
            <person name="Magnuson E."/>
            <person name="Levesque R."/>
            <person name="Greer C."/>
            <person name="Whyte L.G."/>
        </authorList>
    </citation>
    <scope>NUCLEOTIDE SEQUENCE [LARGE SCALE GENOMIC DNA]</scope>
    <source>
        <strain evidence="2 3">E3</strain>
    </source>
</reference>
<feature type="transmembrane region" description="Helical" evidence="1">
    <location>
        <begin position="68"/>
        <end position="88"/>
    </location>
</feature>
<evidence type="ECO:0000256" key="1">
    <source>
        <dbReference type="SAM" id="Phobius"/>
    </source>
</evidence>
<protein>
    <submittedName>
        <fullName evidence="2">Uncharacterized protein</fullName>
    </submittedName>
</protein>
<keyword evidence="1" id="KW-0812">Transmembrane</keyword>
<sequence>MISHNERNDPKAIIALVILCALVGYLALNGLAKLIGVDVNAATTLVMGVGCTIALLGIGFWSQASDSWPLTVANVSPIALATFILAFSPTLNQLGSIGPVWADLGVKWWGSLYTHYGLAFAILLIGYGYFYLRRD</sequence>
<dbReference type="EMBL" id="RCZE01000024">
    <property type="protein sequence ID" value="TPG65767.1"/>
    <property type="molecule type" value="Genomic_DNA"/>
</dbReference>
<dbReference type="RefSeq" id="WP_140672129.1">
    <property type="nucleotide sequence ID" value="NZ_RCZE01000024.1"/>
</dbReference>
<dbReference type="AlphaFoldDB" id="A0A502GTP0"/>
<gene>
    <name evidence="2" type="ORF">EAH78_31360</name>
</gene>
<evidence type="ECO:0000313" key="3">
    <source>
        <dbReference type="Proteomes" id="UP000317933"/>
    </source>
</evidence>
<evidence type="ECO:0000313" key="2">
    <source>
        <dbReference type="EMBL" id="TPG65767.1"/>
    </source>
</evidence>
<comment type="caution">
    <text evidence="2">The sequence shown here is derived from an EMBL/GenBank/DDBJ whole genome shotgun (WGS) entry which is preliminary data.</text>
</comment>
<keyword evidence="1" id="KW-0472">Membrane</keyword>
<feature type="transmembrane region" description="Helical" evidence="1">
    <location>
        <begin position="12"/>
        <end position="35"/>
    </location>
</feature>
<organism evidence="2 3">
    <name type="scientific">Pseudomonas arsenicoxydans</name>
    <dbReference type="NCBI Taxonomy" id="702115"/>
    <lineage>
        <taxon>Bacteria</taxon>
        <taxon>Pseudomonadati</taxon>
        <taxon>Pseudomonadota</taxon>
        <taxon>Gammaproteobacteria</taxon>
        <taxon>Pseudomonadales</taxon>
        <taxon>Pseudomonadaceae</taxon>
        <taxon>Pseudomonas</taxon>
    </lineage>
</organism>
<keyword evidence="1" id="KW-1133">Transmembrane helix</keyword>
<feature type="transmembrane region" description="Helical" evidence="1">
    <location>
        <begin position="108"/>
        <end position="132"/>
    </location>
</feature>